<dbReference type="Gene3D" id="1.10.287.130">
    <property type="match status" value="1"/>
</dbReference>
<comment type="catalytic activity">
    <reaction evidence="1">
        <text>ATP + protein L-histidine = ADP + protein N-phospho-L-histidine.</text>
        <dbReference type="EC" id="2.7.13.3"/>
    </reaction>
</comment>
<dbReference type="InterPro" id="IPR035965">
    <property type="entry name" value="PAS-like_dom_sf"/>
</dbReference>
<dbReference type="InterPro" id="IPR036890">
    <property type="entry name" value="HATPase_C_sf"/>
</dbReference>
<dbReference type="InterPro" id="IPR000014">
    <property type="entry name" value="PAS"/>
</dbReference>
<dbReference type="PRINTS" id="PR00344">
    <property type="entry name" value="BCTRLSENSOR"/>
</dbReference>
<feature type="domain" description="Histidine kinase" evidence="8">
    <location>
        <begin position="141"/>
        <end position="354"/>
    </location>
</feature>
<dbReference type="SUPFAM" id="SSF55874">
    <property type="entry name" value="ATPase domain of HSP90 chaperone/DNA topoisomerase II/histidine kinase"/>
    <property type="match status" value="1"/>
</dbReference>
<dbReference type="InterPro" id="IPR013767">
    <property type="entry name" value="PAS_fold"/>
</dbReference>
<dbReference type="SUPFAM" id="SSF55785">
    <property type="entry name" value="PYP-like sensor domain (PAS domain)"/>
    <property type="match status" value="1"/>
</dbReference>
<dbReference type="InterPro" id="IPR003661">
    <property type="entry name" value="HisK_dim/P_dom"/>
</dbReference>
<comment type="subcellular location">
    <subcellularLocation>
        <location evidence="2">Cell membrane</location>
    </subcellularLocation>
</comment>
<evidence type="ECO:0000259" key="8">
    <source>
        <dbReference type="PROSITE" id="PS50109"/>
    </source>
</evidence>
<keyword evidence="6 10" id="KW-0418">Kinase</keyword>
<dbReference type="Proteomes" id="UP001240447">
    <property type="component" value="Unassembled WGS sequence"/>
</dbReference>
<dbReference type="EC" id="2.7.13.3" evidence="3"/>
<dbReference type="SMART" id="SM00387">
    <property type="entry name" value="HATPase_c"/>
    <property type="match status" value="1"/>
</dbReference>
<keyword evidence="5" id="KW-0808">Transferase</keyword>
<evidence type="ECO:0000256" key="6">
    <source>
        <dbReference type="ARBA" id="ARBA00022777"/>
    </source>
</evidence>
<comment type="caution">
    <text evidence="10">The sequence shown here is derived from an EMBL/GenBank/DDBJ whole genome shotgun (WGS) entry which is preliminary data.</text>
</comment>
<proteinExistence type="predicted"/>
<dbReference type="InterPro" id="IPR005467">
    <property type="entry name" value="His_kinase_dom"/>
</dbReference>
<keyword evidence="7" id="KW-0902">Two-component regulatory system</keyword>
<dbReference type="CDD" id="cd00130">
    <property type="entry name" value="PAS"/>
    <property type="match status" value="1"/>
</dbReference>
<feature type="domain" description="PAS" evidence="9">
    <location>
        <begin position="10"/>
        <end position="67"/>
    </location>
</feature>
<dbReference type="InterPro" id="IPR050736">
    <property type="entry name" value="Sensor_HK_Regulatory"/>
</dbReference>
<accession>A0ABT9NSS7</accession>
<reference evidence="10 11" key="1">
    <citation type="submission" date="2023-07" db="EMBL/GenBank/DDBJ databases">
        <title>Sequencing the genomes of 1000 actinobacteria strains.</title>
        <authorList>
            <person name="Klenk H.-P."/>
        </authorList>
    </citation>
    <scope>NUCLEOTIDE SEQUENCE [LARGE SCALE GENOMIC DNA]</scope>
    <source>
        <strain evidence="10 11">GD13</strain>
    </source>
</reference>
<sequence>MTPPHRTPAADLDLGEVLDQLTDGVVVADADGRVRYVSAVAATMLEVDRDDVLGRDLGEVVALQDQEGRDWFGDNAPYAGLSTRSTLTEQAWLLRSGVEVLVTARLIRSQAGGPVERVVVSLRSGRWRERLDRERSDLVATVAHELRSPLTGVKGFVRTLLTKWDRLNDDQKKLMLTTVHSDADRLTRLIAELLDVARIDTGRLSLFPRPVATLDLVTRAVESVRAATSRTIEVAGPAEELPRIFADPDKFLQVLTNVLENAVRHGDGRVLVTLAAPGEVDGPVAITVDDEGEGIAPEIRRRAFTKFWQHGGRGGSGLGLYIVNGLTRAHGGTVEIGDAPGGGARVVIAWPTDDRRAG</sequence>
<keyword evidence="11" id="KW-1185">Reference proteome</keyword>
<dbReference type="Gene3D" id="3.30.450.20">
    <property type="entry name" value="PAS domain"/>
    <property type="match status" value="1"/>
</dbReference>
<evidence type="ECO:0000256" key="7">
    <source>
        <dbReference type="ARBA" id="ARBA00023012"/>
    </source>
</evidence>
<dbReference type="EMBL" id="JAUSQM010000001">
    <property type="protein sequence ID" value="MDP9822890.1"/>
    <property type="molecule type" value="Genomic_DNA"/>
</dbReference>
<evidence type="ECO:0000256" key="1">
    <source>
        <dbReference type="ARBA" id="ARBA00000085"/>
    </source>
</evidence>
<evidence type="ECO:0000313" key="10">
    <source>
        <dbReference type="EMBL" id="MDP9822890.1"/>
    </source>
</evidence>
<evidence type="ECO:0000256" key="3">
    <source>
        <dbReference type="ARBA" id="ARBA00012438"/>
    </source>
</evidence>
<organism evidence="10 11">
    <name type="scientific">Nocardioides massiliensis</name>
    <dbReference type="NCBI Taxonomy" id="1325935"/>
    <lineage>
        <taxon>Bacteria</taxon>
        <taxon>Bacillati</taxon>
        <taxon>Actinomycetota</taxon>
        <taxon>Actinomycetes</taxon>
        <taxon>Propionibacteriales</taxon>
        <taxon>Nocardioidaceae</taxon>
        <taxon>Nocardioides</taxon>
    </lineage>
</organism>
<dbReference type="SMART" id="SM00091">
    <property type="entry name" value="PAS"/>
    <property type="match status" value="1"/>
</dbReference>
<dbReference type="Pfam" id="PF02518">
    <property type="entry name" value="HATPase_c"/>
    <property type="match status" value="1"/>
</dbReference>
<evidence type="ECO:0000256" key="5">
    <source>
        <dbReference type="ARBA" id="ARBA00022679"/>
    </source>
</evidence>
<dbReference type="Gene3D" id="3.30.565.10">
    <property type="entry name" value="Histidine kinase-like ATPase, C-terminal domain"/>
    <property type="match status" value="1"/>
</dbReference>
<dbReference type="Pfam" id="PF00989">
    <property type="entry name" value="PAS"/>
    <property type="match status" value="1"/>
</dbReference>
<name>A0ABT9NSS7_9ACTN</name>
<dbReference type="InterPro" id="IPR004358">
    <property type="entry name" value="Sig_transdc_His_kin-like_C"/>
</dbReference>
<dbReference type="PROSITE" id="PS50112">
    <property type="entry name" value="PAS"/>
    <property type="match status" value="1"/>
</dbReference>
<dbReference type="InterPro" id="IPR036097">
    <property type="entry name" value="HisK_dim/P_sf"/>
</dbReference>
<gene>
    <name evidence="10" type="ORF">J2S59_002699</name>
</gene>
<dbReference type="Pfam" id="PF00512">
    <property type="entry name" value="HisKA"/>
    <property type="match status" value="1"/>
</dbReference>
<dbReference type="CDD" id="cd00075">
    <property type="entry name" value="HATPase"/>
    <property type="match status" value="1"/>
</dbReference>
<dbReference type="SMART" id="SM00388">
    <property type="entry name" value="HisKA"/>
    <property type="match status" value="1"/>
</dbReference>
<dbReference type="RefSeq" id="WP_306825210.1">
    <property type="nucleotide sequence ID" value="NZ_JAUSQM010000001.1"/>
</dbReference>
<protein>
    <recommendedName>
        <fullName evidence="3">histidine kinase</fullName>
        <ecNumber evidence="3">2.7.13.3</ecNumber>
    </recommendedName>
</protein>
<dbReference type="CDD" id="cd00082">
    <property type="entry name" value="HisKA"/>
    <property type="match status" value="1"/>
</dbReference>
<dbReference type="GO" id="GO:0016301">
    <property type="term" value="F:kinase activity"/>
    <property type="evidence" value="ECO:0007669"/>
    <property type="project" value="UniProtKB-KW"/>
</dbReference>
<evidence type="ECO:0000313" key="11">
    <source>
        <dbReference type="Proteomes" id="UP001240447"/>
    </source>
</evidence>
<dbReference type="PANTHER" id="PTHR43711:SF1">
    <property type="entry name" value="HISTIDINE KINASE 1"/>
    <property type="match status" value="1"/>
</dbReference>
<dbReference type="PANTHER" id="PTHR43711">
    <property type="entry name" value="TWO-COMPONENT HISTIDINE KINASE"/>
    <property type="match status" value="1"/>
</dbReference>
<dbReference type="InterPro" id="IPR003594">
    <property type="entry name" value="HATPase_dom"/>
</dbReference>
<evidence type="ECO:0000256" key="4">
    <source>
        <dbReference type="ARBA" id="ARBA00022553"/>
    </source>
</evidence>
<dbReference type="SUPFAM" id="SSF47384">
    <property type="entry name" value="Homodimeric domain of signal transducing histidine kinase"/>
    <property type="match status" value="1"/>
</dbReference>
<evidence type="ECO:0000256" key="2">
    <source>
        <dbReference type="ARBA" id="ARBA00004236"/>
    </source>
</evidence>
<dbReference type="PROSITE" id="PS50109">
    <property type="entry name" value="HIS_KIN"/>
    <property type="match status" value="1"/>
</dbReference>
<keyword evidence="4" id="KW-0597">Phosphoprotein</keyword>
<evidence type="ECO:0000259" key="9">
    <source>
        <dbReference type="PROSITE" id="PS50112"/>
    </source>
</evidence>